<accession>A0ABR7EGI4</accession>
<keyword evidence="1" id="KW-0732">Signal</keyword>
<evidence type="ECO:0000313" key="2">
    <source>
        <dbReference type="EMBL" id="MBC5648244.1"/>
    </source>
</evidence>
<sequence>MKRVLCLVAAVLIMAGVFAGCGDSGSNGSGVLQTDEYGVYEDGKCIAMAEELDTPFFFENEMQYDYKGRELSTKRGIKIGSTVRELVDAYKECIFWHPANDGGDFISASEYIDSLAEYKEAEADALVFFTYDVNGKLYSHQDFRALADENGGRDAMYESGDYIVKHYKIDFLIEDNIIESIMIGYNPDSLVPWKK</sequence>
<comment type="caution">
    <text evidence="2">The sequence shown here is derived from an EMBL/GenBank/DDBJ whole genome shotgun (WGS) entry which is preliminary data.</text>
</comment>
<feature type="chain" id="PRO_5046148750" description="Lipoprotein" evidence="1">
    <location>
        <begin position="20"/>
        <end position="195"/>
    </location>
</feature>
<reference evidence="2 3" key="1">
    <citation type="submission" date="2020-08" db="EMBL/GenBank/DDBJ databases">
        <title>Genome public.</title>
        <authorList>
            <person name="Liu C."/>
            <person name="Sun Q."/>
        </authorList>
    </citation>
    <scope>NUCLEOTIDE SEQUENCE [LARGE SCALE GENOMIC DNA]</scope>
    <source>
        <strain evidence="2 3">NSJ-35</strain>
    </source>
</reference>
<keyword evidence="3" id="KW-1185">Reference proteome</keyword>
<feature type="signal peptide" evidence="1">
    <location>
        <begin position="1"/>
        <end position="19"/>
    </location>
</feature>
<gene>
    <name evidence="2" type="ORF">H8S18_07840</name>
</gene>
<dbReference type="EMBL" id="JACOON010000004">
    <property type="protein sequence ID" value="MBC5648244.1"/>
    <property type="molecule type" value="Genomic_DNA"/>
</dbReference>
<organism evidence="2 3">
    <name type="scientific">Christensenella tenuis</name>
    <dbReference type="NCBI Taxonomy" id="2763033"/>
    <lineage>
        <taxon>Bacteria</taxon>
        <taxon>Bacillati</taxon>
        <taxon>Bacillota</taxon>
        <taxon>Clostridia</taxon>
        <taxon>Christensenellales</taxon>
        <taxon>Christensenellaceae</taxon>
        <taxon>Christensenella</taxon>
    </lineage>
</organism>
<evidence type="ECO:0000256" key="1">
    <source>
        <dbReference type="SAM" id="SignalP"/>
    </source>
</evidence>
<dbReference type="PROSITE" id="PS51257">
    <property type="entry name" value="PROKAR_LIPOPROTEIN"/>
    <property type="match status" value="1"/>
</dbReference>
<protein>
    <recommendedName>
        <fullName evidence="4">Lipoprotein</fullName>
    </recommendedName>
</protein>
<dbReference type="RefSeq" id="WP_186857758.1">
    <property type="nucleotide sequence ID" value="NZ_JACOON010000004.1"/>
</dbReference>
<name>A0ABR7EGI4_9FIRM</name>
<dbReference type="Proteomes" id="UP000606889">
    <property type="component" value="Unassembled WGS sequence"/>
</dbReference>
<proteinExistence type="predicted"/>
<evidence type="ECO:0008006" key="4">
    <source>
        <dbReference type="Google" id="ProtNLM"/>
    </source>
</evidence>
<evidence type="ECO:0000313" key="3">
    <source>
        <dbReference type="Proteomes" id="UP000606889"/>
    </source>
</evidence>